<evidence type="ECO:0000256" key="1">
    <source>
        <dbReference type="SAM" id="Coils"/>
    </source>
</evidence>
<feature type="coiled-coil region" evidence="1">
    <location>
        <begin position="4"/>
        <end position="38"/>
    </location>
</feature>
<evidence type="ECO:0000313" key="3">
    <source>
        <dbReference type="Proteomes" id="UP001162131"/>
    </source>
</evidence>
<organism evidence="2 3">
    <name type="scientific">Blepharisma stoltei</name>
    <dbReference type="NCBI Taxonomy" id="1481888"/>
    <lineage>
        <taxon>Eukaryota</taxon>
        <taxon>Sar</taxon>
        <taxon>Alveolata</taxon>
        <taxon>Ciliophora</taxon>
        <taxon>Postciliodesmatophora</taxon>
        <taxon>Heterotrichea</taxon>
        <taxon>Heterotrichida</taxon>
        <taxon>Blepharismidae</taxon>
        <taxon>Blepharisma</taxon>
    </lineage>
</organism>
<evidence type="ECO:0000313" key="2">
    <source>
        <dbReference type="EMBL" id="CAG9316006.1"/>
    </source>
</evidence>
<gene>
    <name evidence="2" type="ORF">BSTOLATCC_MIC14747</name>
</gene>
<keyword evidence="3" id="KW-1185">Reference proteome</keyword>
<reference evidence="2" key="1">
    <citation type="submission" date="2021-09" db="EMBL/GenBank/DDBJ databases">
        <authorList>
            <consortium name="AG Swart"/>
            <person name="Singh M."/>
            <person name="Singh A."/>
            <person name="Seah K."/>
            <person name="Emmerich C."/>
        </authorList>
    </citation>
    <scope>NUCLEOTIDE SEQUENCE</scope>
    <source>
        <strain evidence="2">ATCC30299</strain>
    </source>
</reference>
<feature type="coiled-coil region" evidence="1">
    <location>
        <begin position="124"/>
        <end position="172"/>
    </location>
</feature>
<protein>
    <submittedName>
        <fullName evidence="2">Uncharacterized protein</fullName>
    </submittedName>
</protein>
<name>A0AAU9IQJ4_9CILI</name>
<comment type="caution">
    <text evidence="2">The sequence shown here is derived from an EMBL/GenBank/DDBJ whole genome shotgun (WGS) entry which is preliminary data.</text>
</comment>
<proteinExistence type="predicted"/>
<accession>A0AAU9IQJ4</accession>
<keyword evidence="1" id="KW-0175">Coiled coil</keyword>
<dbReference type="Proteomes" id="UP001162131">
    <property type="component" value="Unassembled WGS sequence"/>
</dbReference>
<sequence length="193" mass="22142">MSQEAKLRLEMKKLKAENKQLQQLLVNAESEMTNIIKKSQEESKQLQSLFESVWPQIQQKLQSKHDSYLSDMSTASNEKKSAAIQTDEDSTWDENIISLENCLNYLENSANDLVNQQMITQAELEHAQKRENSLSQVVKSYQQQIEALELDIAQLKNQADKLKEENTLISQHLEYGNLIGEPIPAIFSIFNQS</sequence>
<dbReference type="AlphaFoldDB" id="A0AAU9IQJ4"/>
<dbReference type="EMBL" id="CAJZBQ010000014">
    <property type="protein sequence ID" value="CAG9316006.1"/>
    <property type="molecule type" value="Genomic_DNA"/>
</dbReference>